<protein>
    <submittedName>
        <fullName evidence="1">Uncharacterized protein</fullName>
    </submittedName>
</protein>
<dbReference type="EMBL" id="LR134182">
    <property type="protein sequence ID" value="VEB40258.1"/>
    <property type="molecule type" value="Genomic_DNA"/>
</dbReference>
<dbReference type="Proteomes" id="UP000275777">
    <property type="component" value="Chromosome"/>
</dbReference>
<name>A0A447T5W5_CHRVL</name>
<dbReference type="AlphaFoldDB" id="A0A447T5W5"/>
<reference evidence="1 2" key="1">
    <citation type="submission" date="2018-12" db="EMBL/GenBank/DDBJ databases">
        <authorList>
            <consortium name="Pathogen Informatics"/>
        </authorList>
    </citation>
    <scope>NUCLEOTIDE SEQUENCE [LARGE SCALE GENOMIC DNA]</scope>
    <source>
        <strain evidence="1 2">NCTC9695</strain>
    </source>
</reference>
<proteinExistence type="predicted"/>
<organism evidence="1 2">
    <name type="scientific">Chromobacterium violaceum</name>
    <dbReference type="NCBI Taxonomy" id="536"/>
    <lineage>
        <taxon>Bacteria</taxon>
        <taxon>Pseudomonadati</taxon>
        <taxon>Pseudomonadota</taxon>
        <taxon>Betaproteobacteria</taxon>
        <taxon>Neisseriales</taxon>
        <taxon>Chromobacteriaceae</taxon>
        <taxon>Chromobacterium</taxon>
    </lineage>
</organism>
<evidence type="ECO:0000313" key="1">
    <source>
        <dbReference type="EMBL" id="VEB40258.1"/>
    </source>
</evidence>
<gene>
    <name evidence="1" type="ORF">NCTC9695_00649</name>
</gene>
<accession>A0A447T5W5</accession>
<evidence type="ECO:0000313" key="2">
    <source>
        <dbReference type="Proteomes" id="UP000275777"/>
    </source>
</evidence>
<sequence length="38" mass="3917">MAVNLNPPQAGQLPAVAGVELLVAEAGIKTPAAKTCWW</sequence>